<feature type="region of interest" description="Disordered" evidence="1">
    <location>
        <begin position="1"/>
        <end position="62"/>
    </location>
</feature>
<dbReference type="Gene3D" id="3.30.40.10">
    <property type="entry name" value="Zinc/RING finger domain, C3HC4 (zinc finger)"/>
    <property type="match status" value="1"/>
</dbReference>
<sequence length="292" mass="33815">MSVPPSPRFEITMPTDGTRPPLPTPTELPLASGPPVRHAEREQATPEMLGSKSQTGPASGRDDKCTICQEQILPQDEALIHESHCCSSFHSQCLKDALQRDKLSKEARVEKFRQYYERRDLVQHYMNDDTEFFETPGFKAQYRFYNACRRAMSDRAAGKRGADEHFRHRQIVIFANKNAAGSESERVLREQSRKFSLECYQRVMKGGDEAKARADRRHCRETLMDYHDEVLDRCAQVAKSEQDQAMDELFETIRALEDMYEETVGFHRWLLRKAREEDPRAAEWEDDPVVPT</sequence>
<dbReference type="InterPro" id="IPR013083">
    <property type="entry name" value="Znf_RING/FYVE/PHD"/>
</dbReference>
<comment type="caution">
    <text evidence="2">The sequence shown here is derived from an EMBL/GenBank/DDBJ whole genome shotgun (WGS) entry which is preliminary data.</text>
</comment>
<proteinExistence type="predicted"/>
<evidence type="ECO:0000313" key="3">
    <source>
        <dbReference type="Proteomes" id="UP001345013"/>
    </source>
</evidence>
<organism evidence="2 3">
    <name type="scientific">Lithohypha guttulata</name>
    <dbReference type="NCBI Taxonomy" id="1690604"/>
    <lineage>
        <taxon>Eukaryota</taxon>
        <taxon>Fungi</taxon>
        <taxon>Dikarya</taxon>
        <taxon>Ascomycota</taxon>
        <taxon>Pezizomycotina</taxon>
        <taxon>Eurotiomycetes</taxon>
        <taxon>Chaetothyriomycetidae</taxon>
        <taxon>Chaetothyriales</taxon>
        <taxon>Trichomeriaceae</taxon>
        <taxon>Lithohypha</taxon>
    </lineage>
</organism>
<evidence type="ECO:0008006" key="4">
    <source>
        <dbReference type="Google" id="ProtNLM"/>
    </source>
</evidence>
<dbReference type="Proteomes" id="UP001345013">
    <property type="component" value="Unassembled WGS sequence"/>
</dbReference>
<reference evidence="2 3" key="1">
    <citation type="submission" date="2023-08" db="EMBL/GenBank/DDBJ databases">
        <title>Black Yeasts Isolated from many extreme environments.</title>
        <authorList>
            <person name="Coleine C."/>
            <person name="Stajich J.E."/>
            <person name="Selbmann L."/>
        </authorList>
    </citation>
    <scope>NUCLEOTIDE SEQUENCE [LARGE SCALE GENOMIC DNA]</scope>
    <source>
        <strain evidence="2 3">CCFEE 5885</strain>
    </source>
</reference>
<name>A0ABR0KFG3_9EURO</name>
<accession>A0ABR0KFG3</accession>
<gene>
    <name evidence="2" type="ORF">LTR24_003869</name>
</gene>
<evidence type="ECO:0000256" key="1">
    <source>
        <dbReference type="SAM" id="MobiDB-lite"/>
    </source>
</evidence>
<evidence type="ECO:0000313" key="2">
    <source>
        <dbReference type="EMBL" id="KAK5094060.1"/>
    </source>
</evidence>
<protein>
    <recommendedName>
        <fullName evidence="4">RING-type domain-containing protein</fullName>
    </recommendedName>
</protein>
<keyword evidence="3" id="KW-1185">Reference proteome</keyword>
<dbReference type="EMBL" id="JAVRRG010000037">
    <property type="protein sequence ID" value="KAK5094060.1"/>
    <property type="molecule type" value="Genomic_DNA"/>
</dbReference>